<comment type="caution">
    <text evidence="1">The sequence shown here is derived from an EMBL/GenBank/DDBJ whole genome shotgun (WGS) entry which is preliminary data.</text>
</comment>
<evidence type="ECO:0000313" key="1">
    <source>
        <dbReference type="EMBL" id="KAI4588490.1"/>
    </source>
</evidence>
<dbReference type="Proteomes" id="UP001057279">
    <property type="component" value="Linkage Group LG02"/>
</dbReference>
<organism evidence="1 2">
    <name type="scientific">Ovis ammon polii x Ovis aries</name>
    <dbReference type="NCBI Taxonomy" id="2918886"/>
    <lineage>
        <taxon>Eukaryota</taxon>
        <taxon>Metazoa</taxon>
        <taxon>Chordata</taxon>
        <taxon>Craniata</taxon>
        <taxon>Vertebrata</taxon>
        <taxon>Euteleostomi</taxon>
        <taxon>Mammalia</taxon>
        <taxon>Eutheria</taxon>
        <taxon>Laurasiatheria</taxon>
        <taxon>Artiodactyla</taxon>
        <taxon>Ruminantia</taxon>
        <taxon>Pecora</taxon>
        <taxon>Bovidae</taxon>
        <taxon>Caprinae</taxon>
        <taxon>Ovis</taxon>
    </lineage>
</organism>
<reference evidence="1" key="1">
    <citation type="submission" date="2022-03" db="EMBL/GenBank/DDBJ databases">
        <title>Genomic analyses of argali, domestic sheep and their hybrids provide insights into chromosomal evolution, heterosis and genetic basis of agronomic traits.</title>
        <authorList>
            <person name="Li M."/>
        </authorList>
    </citation>
    <scope>NUCLEOTIDE SEQUENCE</scope>
    <source>
        <strain evidence="1">F1 hybrid</strain>
    </source>
</reference>
<dbReference type="EMBL" id="CM043027">
    <property type="protein sequence ID" value="KAI4588490.1"/>
    <property type="molecule type" value="Genomic_DNA"/>
</dbReference>
<evidence type="ECO:0000313" key="2">
    <source>
        <dbReference type="Proteomes" id="UP001057279"/>
    </source>
</evidence>
<accession>A0ACB9VG77</accession>
<gene>
    <name evidence="1" type="ORF">MJG53_002898</name>
</gene>
<keyword evidence="2" id="KW-1185">Reference proteome</keyword>
<protein>
    <submittedName>
        <fullName evidence="1">Uncharacterized protein</fullName>
    </submittedName>
</protein>
<proteinExistence type="predicted"/>
<sequence length="106" mass="11941">MIQERGVHPLWCGNGINVLKIAPESAIKFMAYEQIKQAIQGQQQTLHVQESFVAGSLAGTTSQSIIYPMEVLKTWLTLCLTGSKRGCWTEYGRGKRKYKSYRGCEL</sequence>
<name>A0ACB9VG77_9CETA</name>